<evidence type="ECO:0000256" key="3">
    <source>
        <dbReference type="SAM" id="MobiDB-lite"/>
    </source>
</evidence>
<dbReference type="InterPro" id="IPR038336">
    <property type="entry name" value="NET_sf"/>
</dbReference>
<evidence type="ECO:0000256" key="2">
    <source>
        <dbReference type="PROSITE-ProRule" id="PRU00376"/>
    </source>
</evidence>
<evidence type="ECO:0000256" key="1">
    <source>
        <dbReference type="ARBA" id="ARBA00023242"/>
    </source>
</evidence>
<dbReference type="AlphaFoldDB" id="A0AAN6KJN2"/>
<keyword evidence="1 2" id="KW-0539">Nucleus</keyword>
<sequence length="238" mass="27041">MPDVKRTVKLITRQSATDEMVPDSGVPMRAWSIEIYLVGPEGDDLPATCFEKAVYVLHESFGNRKRQTFKTPPFTVKEKGWGEFDMQIILSPVGQQKGGDQTINHDLNFQQEEYESTHSVTFRNPKDRLLELLRDSAPASEAVNGTGASASKPEKKRQKTSRNVDMEKLAEALPMLQEDDLLQVVQMVHDNKTEDTYTKNDTENGEFHVDLYTLPDPLIKMLWDFCDKKMNMNDLAAS</sequence>
<dbReference type="InterPro" id="IPR055129">
    <property type="entry name" value="YEATS_dom"/>
</dbReference>
<dbReference type="CDD" id="cd16905">
    <property type="entry name" value="YEATS_Taf14_like"/>
    <property type="match status" value="1"/>
</dbReference>
<dbReference type="InterPro" id="IPR005033">
    <property type="entry name" value="YEATS"/>
</dbReference>
<feature type="region of interest" description="Disordered" evidence="3">
    <location>
        <begin position="140"/>
        <end position="163"/>
    </location>
</feature>
<evidence type="ECO:0000259" key="4">
    <source>
        <dbReference type="PROSITE" id="PS51037"/>
    </source>
</evidence>
<name>A0AAN6KJN2_9PEZI</name>
<keyword evidence="6" id="KW-1185">Reference proteome</keyword>
<gene>
    <name evidence="5" type="primary">tfg3_3</name>
    <name evidence="5" type="ORF">LTR91_010728</name>
</gene>
<dbReference type="InterPro" id="IPR038704">
    <property type="entry name" value="YEAST_sf"/>
</dbReference>
<dbReference type="InterPro" id="IPR016665">
    <property type="entry name" value="Sas5/TAF14"/>
</dbReference>
<proteinExistence type="predicted"/>
<dbReference type="Proteomes" id="UP001175353">
    <property type="component" value="Unassembled WGS sequence"/>
</dbReference>
<dbReference type="PANTHER" id="PTHR23195">
    <property type="entry name" value="YEATS DOMAIN"/>
    <property type="match status" value="1"/>
</dbReference>
<feature type="domain" description="YEATS" evidence="4">
    <location>
        <begin position="1"/>
        <end position="136"/>
    </location>
</feature>
<comment type="subcellular location">
    <subcellularLocation>
        <location evidence="2">Nucleus</location>
    </subcellularLocation>
</comment>
<dbReference type="GO" id="GO:0005634">
    <property type="term" value="C:nucleus"/>
    <property type="evidence" value="ECO:0007669"/>
    <property type="project" value="UniProtKB-SubCell"/>
</dbReference>
<protein>
    <submittedName>
        <fullName evidence="5">Transcription factor TFIIF complex subunit Tfg3</fullName>
    </submittedName>
</protein>
<dbReference type="Pfam" id="PF17035">
    <property type="entry name" value="BET"/>
    <property type="match status" value="1"/>
</dbReference>
<organism evidence="5 6">
    <name type="scientific">Friedmanniomyces endolithicus</name>
    <dbReference type="NCBI Taxonomy" id="329885"/>
    <lineage>
        <taxon>Eukaryota</taxon>
        <taxon>Fungi</taxon>
        <taxon>Dikarya</taxon>
        <taxon>Ascomycota</taxon>
        <taxon>Pezizomycotina</taxon>
        <taxon>Dothideomycetes</taxon>
        <taxon>Dothideomycetidae</taxon>
        <taxon>Mycosphaerellales</taxon>
        <taxon>Teratosphaeriaceae</taxon>
        <taxon>Friedmanniomyces</taxon>
    </lineage>
</organism>
<dbReference type="EMBL" id="JAUJLE010000094">
    <property type="protein sequence ID" value="KAK0985005.1"/>
    <property type="molecule type" value="Genomic_DNA"/>
</dbReference>
<dbReference type="PROSITE" id="PS51037">
    <property type="entry name" value="YEATS"/>
    <property type="match status" value="1"/>
</dbReference>
<dbReference type="PIRSF" id="PIRSF016551">
    <property type="entry name" value="SAS5/TFIID_14"/>
    <property type="match status" value="1"/>
</dbReference>
<dbReference type="Gene3D" id="2.60.40.1970">
    <property type="entry name" value="YEATS domain"/>
    <property type="match status" value="1"/>
</dbReference>
<dbReference type="Pfam" id="PF03366">
    <property type="entry name" value="YEATS"/>
    <property type="match status" value="1"/>
</dbReference>
<dbReference type="Gene3D" id="1.20.1270.220">
    <property type="match status" value="1"/>
</dbReference>
<evidence type="ECO:0000313" key="6">
    <source>
        <dbReference type="Proteomes" id="UP001175353"/>
    </source>
</evidence>
<reference evidence="5" key="1">
    <citation type="submission" date="2023-06" db="EMBL/GenBank/DDBJ databases">
        <title>Black Yeasts Isolated from many extreme environments.</title>
        <authorList>
            <person name="Coleine C."/>
            <person name="Stajich J.E."/>
            <person name="Selbmann L."/>
        </authorList>
    </citation>
    <scope>NUCLEOTIDE SEQUENCE</scope>
    <source>
        <strain evidence="5">CCFEE 5200</strain>
    </source>
</reference>
<dbReference type="GO" id="GO:0006355">
    <property type="term" value="P:regulation of DNA-templated transcription"/>
    <property type="evidence" value="ECO:0007669"/>
    <property type="project" value="InterPro"/>
</dbReference>
<dbReference type="GO" id="GO:0000785">
    <property type="term" value="C:chromatin"/>
    <property type="evidence" value="ECO:0007669"/>
    <property type="project" value="UniProtKB-ARBA"/>
</dbReference>
<evidence type="ECO:0000313" key="5">
    <source>
        <dbReference type="EMBL" id="KAK0985005.1"/>
    </source>
</evidence>
<dbReference type="InterPro" id="IPR027353">
    <property type="entry name" value="NET_dom"/>
</dbReference>
<comment type="caution">
    <text evidence="5">The sequence shown here is derived from an EMBL/GenBank/DDBJ whole genome shotgun (WGS) entry which is preliminary data.</text>
</comment>
<accession>A0AAN6KJN2</accession>